<dbReference type="AlphaFoldDB" id="A0A9W6QWI8"/>
<keyword evidence="3" id="KW-1185">Reference proteome</keyword>
<dbReference type="PANTHER" id="PTHR36222">
    <property type="entry name" value="SERINE PROTEASE INHIBITOR RV3364C"/>
    <property type="match status" value="1"/>
</dbReference>
<dbReference type="SMART" id="SM00960">
    <property type="entry name" value="Robl_LC7"/>
    <property type="match status" value="1"/>
</dbReference>
<accession>A0A9W6QWI8</accession>
<dbReference type="Proteomes" id="UP001165136">
    <property type="component" value="Unassembled WGS sequence"/>
</dbReference>
<evidence type="ECO:0000313" key="2">
    <source>
        <dbReference type="EMBL" id="GLY64230.1"/>
    </source>
</evidence>
<protein>
    <submittedName>
        <fullName evidence="2">Dynein regulation protein LC7</fullName>
    </submittedName>
</protein>
<evidence type="ECO:0000259" key="1">
    <source>
        <dbReference type="SMART" id="SM00960"/>
    </source>
</evidence>
<dbReference type="InterPro" id="IPR004942">
    <property type="entry name" value="Roadblock/LAMTOR2_dom"/>
</dbReference>
<reference evidence="2" key="1">
    <citation type="submission" date="2023-03" db="EMBL/GenBank/DDBJ databases">
        <title>Amycolatopsis taiwanensis NBRC 103393.</title>
        <authorList>
            <person name="Ichikawa N."/>
            <person name="Sato H."/>
            <person name="Tonouchi N."/>
        </authorList>
    </citation>
    <scope>NUCLEOTIDE SEQUENCE</scope>
    <source>
        <strain evidence="2">NBRC 103393</strain>
    </source>
</reference>
<dbReference type="SUPFAM" id="SSF103196">
    <property type="entry name" value="Roadblock/LC7 domain"/>
    <property type="match status" value="1"/>
</dbReference>
<dbReference type="EMBL" id="BSTI01000002">
    <property type="protein sequence ID" value="GLY64230.1"/>
    <property type="molecule type" value="Genomic_DNA"/>
</dbReference>
<dbReference type="InterPro" id="IPR053141">
    <property type="entry name" value="Mycobact_SerProt_Inhib_Rv3364c"/>
</dbReference>
<proteinExistence type="predicted"/>
<dbReference type="PANTHER" id="PTHR36222:SF1">
    <property type="entry name" value="SERINE PROTEASE INHIBITOR RV3364C"/>
    <property type="match status" value="1"/>
</dbReference>
<sequence>MNTDGLPMNEDLVVKPHGAGLDWLLDDLVKRLSGAEKAVVLSADGLTLGRSSGLDREGAEHLSAMASAFRSLARGVGSQFDKGVVHQTVVEMERGYLVVTEAGVGACLALLAGVNADLGMVAYQMNVIVQQVGSNLSASPRVHHSEASSPLTP</sequence>
<name>A0A9W6QWI8_9PSEU</name>
<evidence type="ECO:0000313" key="3">
    <source>
        <dbReference type="Proteomes" id="UP001165136"/>
    </source>
</evidence>
<comment type="caution">
    <text evidence="2">The sequence shown here is derived from an EMBL/GenBank/DDBJ whole genome shotgun (WGS) entry which is preliminary data.</text>
</comment>
<dbReference type="Pfam" id="PF03259">
    <property type="entry name" value="Robl_LC7"/>
    <property type="match status" value="1"/>
</dbReference>
<dbReference type="Gene3D" id="3.30.450.30">
    <property type="entry name" value="Dynein light chain 2a, cytoplasmic"/>
    <property type="match status" value="1"/>
</dbReference>
<organism evidence="2 3">
    <name type="scientific">Amycolatopsis taiwanensis</name>
    <dbReference type="NCBI Taxonomy" id="342230"/>
    <lineage>
        <taxon>Bacteria</taxon>
        <taxon>Bacillati</taxon>
        <taxon>Actinomycetota</taxon>
        <taxon>Actinomycetes</taxon>
        <taxon>Pseudonocardiales</taxon>
        <taxon>Pseudonocardiaceae</taxon>
        <taxon>Amycolatopsis</taxon>
    </lineage>
</organism>
<gene>
    <name evidence="2" type="ORF">Atai01_08490</name>
</gene>
<feature type="domain" description="Roadblock/LAMTOR2" evidence="1">
    <location>
        <begin position="22"/>
        <end position="112"/>
    </location>
</feature>